<comment type="caution">
    <text evidence="1">The sequence shown here is derived from an EMBL/GenBank/DDBJ whole genome shotgun (WGS) entry which is preliminary data.</text>
</comment>
<sequence>MWSDTCWSSAHSPIIVSGFTFPVAVVYTGDSTISTSVLDVLSARSAFLPDAVISSILSQLNVNITYEPLECKKVSLMPAK</sequence>
<keyword evidence="2" id="KW-1185">Reference proteome</keyword>
<evidence type="ECO:0000313" key="1">
    <source>
        <dbReference type="EMBL" id="KAJ1370182.1"/>
    </source>
</evidence>
<reference evidence="1" key="1">
    <citation type="submission" date="2021-06" db="EMBL/GenBank/DDBJ databases">
        <title>Parelaphostrongylus tenuis whole genome reference sequence.</title>
        <authorList>
            <person name="Garwood T.J."/>
            <person name="Larsen P.A."/>
            <person name="Fountain-Jones N.M."/>
            <person name="Garbe J.R."/>
            <person name="Macchietto M.G."/>
            <person name="Kania S.A."/>
            <person name="Gerhold R.W."/>
            <person name="Richards J.E."/>
            <person name="Wolf T.M."/>
        </authorList>
    </citation>
    <scope>NUCLEOTIDE SEQUENCE</scope>
    <source>
        <strain evidence="1">MNPRO001-30</strain>
        <tissue evidence="1">Meninges</tissue>
    </source>
</reference>
<protein>
    <submittedName>
        <fullName evidence="1">Uncharacterized protein</fullName>
    </submittedName>
</protein>
<proteinExistence type="predicted"/>
<accession>A0AAD5R5P3</accession>
<name>A0AAD5R5P3_PARTN</name>
<dbReference type="AlphaFoldDB" id="A0AAD5R5P3"/>
<dbReference type="Proteomes" id="UP001196413">
    <property type="component" value="Unassembled WGS sequence"/>
</dbReference>
<gene>
    <name evidence="1" type="ORF">KIN20_031852</name>
</gene>
<dbReference type="EMBL" id="JAHQIW010006748">
    <property type="protein sequence ID" value="KAJ1370182.1"/>
    <property type="molecule type" value="Genomic_DNA"/>
</dbReference>
<organism evidence="1 2">
    <name type="scientific">Parelaphostrongylus tenuis</name>
    <name type="common">Meningeal worm</name>
    <dbReference type="NCBI Taxonomy" id="148309"/>
    <lineage>
        <taxon>Eukaryota</taxon>
        <taxon>Metazoa</taxon>
        <taxon>Ecdysozoa</taxon>
        <taxon>Nematoda</taxon>
        <taxon>Chromadorea</taxon>
        <taxon>Rhabditida</taxon>
        <taxon>Rhabditina</taxon>
        <taxon>Rhabditomorpha</taxon>
        <taxon>Strongyloidea</taxon>
        <taxon>Metastrongylidae</taxon>
        <taxon>Parelaphostrongylus</taxon>
    </lineage>
</organism>
<evidence type="ECO:0000313" key="2">
    <source>
        <dbReference type="Proteomes" id="UP001196413"/>
    </source>
</evidence>